<sequence>MTGFVQTSTSIENDFYENEIVKRNIGNNINKNNTSHNGKKHSGAKELASLYSKEKRYQEIISLIMGLFLIILNGIFLLNTINQISTTSIIFNALFGILVADFLSGLVHWGADTWGTVDSAFGKAFIRSFREHHVDPIAITRHDFIECNGDNFLLTIPVLSFITYQHLFYNEDILKEYLSRQWFWYLLSIYVAMTNQIHKWSHTWKDLNVIVKKLQSWHIILPRHHHKVHHVSPHECSYCITTGWLNYPLDKINFWRGAEWIVIKTTGLKPRDDDLMWALKK</sequence>
<dbReference type="GO" id="GO:0006631">
    <property type="term" value="P:fatty acid metabolic process"/>
    <property type="evidence" value="ECO:0007669"/>
    <property type="project" value="UniProtKB-UniPathway"/>
</dbReference>
<reference evidence="9" key="1">
    <citation type="submission" date="2017-02" db="UniProtKB">
        <authorList>
            <consortium name="WormBaseParasite"/>
        </authorList>
    </citation>
    <scope>IDENTIFICATION</scope>
</reference>
<protein>
    <submittedName>
        <fullName evidence="9">TMEM189_B_dmain domain-containing protein</fullName>
    </submittedName>
</protein>
<evidence type="ECO:0000313" key="8">
    <source>
        <dbReference type="Proteomes" id="UP000038045"/>
    </source>
</evidence>
<organism evidence="8 9">
    <name type="scientific">Parastrongyloides trichosuri</name>
    <name type="common">Possum-specific nematode worm</name>
    <dbReference type="NCBI Taxonomy" id="131310"/>
    <lineage>
        <taxon>Eukaryota</taxon>
        <taxon>Metazoa</taxon>
        <taxon>Ecdysozoa</taxon>
        <taxon>Nematoda</taxon>
        <taxon>Chromadorea</taxon>
        <taxon>Rhabditida</taxon>
        <taxon>Tylenchina</taxon>
        <taxon>Panagrolaimomorpha</taxon>
        <taxon>Strongyloidoidea</taxon>
        <taxon>Strongyloididae</taxon>
        <taxon>Parastrongyloides</taxon>
    </lineage>
</organism>
<keyword evidence="8" id="KW-1185">Reference proteome</keyword>
<feature type="domain" description="Lipid desaturase" evidence="7">
    <location>
        <begin position="97"/>
        <end position="273"/>
    </location>
</feature>
<evidence type="ECO:0000256" key="5">
    <source>
        <dbReference type="ARBA" id="ARBA00023136"/>
    </source>
</evidence>
<dbReference type="Proteomes" id="UP000038045">
    <property type="component" value="Unplaced"/>
</dbReference>
<dbReference type="InterPro" id="IPR053335">
    <property type="entry name" value="Fatty_acid_desaturase_CarF"/>
</dbReference>
<dbReference type="GO" id="GO:0016020">
    <property type="term" value="C:membrane"/>
    <property type="evidence" value="ECO:0007669"/>
    <property type="project" value="UniProtKB-SubCell"/>
</dbReference>
<accession>A0A0N4Z1Q1</accession>
<dbReference type="STRING" id="131310.A0A0N4Z1Q1"/>
<comment type="subcellular location">
    <subcellularLocation>
        <location evidence="1">Membrane</location>
        <topology evidence="1">Multi-pass membrane protein</topology>
    </subcellularLocation>
</comment>
<dbReference type="UniPathway" id="UPA00199"/>
<feature type="transmembrane region" description="Helical" evidence="6">
    <location>
        <begin position="90"/>
        <end position="111"/>
    </location>
</feature>
<keyword evidence="4 6" id="KW-1133">Transmembrane helix</keyword>
<dbReference type="Pfam" id="PF10520">
    <property type="entry name" value="Lipid_desat"/>
    <property type="match status" value="1"/>
</dbReference>
<evidence type="ECO:0000256" key="4">
    <source>
        <dbReference type="ARBA" id="ARBA00022989"/>
    </source>
</evidence>
<evidence type="ECO:0000313" key="9">
    <source>
        <dbReference type="WBParaSite" id="PTRK_0000079700.1"/>
    </source>
</evidence>
<feature type="transmembrane region" description="Helical" evidence="6">
    <location>
        <begin position="60"/>
        <end position="78"/>
    </location>
</feature>
<evidence type="ECO:0000256" key="2">
    <source>
        <dbReference type="ARBA" id="ARBA00007620"/>
    </source>
</evidence>
<keyword evidence="5 6" id="KW-0472">Membrane</keyword>
<dbReference type="WBParaSite" id="PTRK_0000079700.1">
    <property type="protein sequence ID" value="PTRK_0000079700.1"/>
    <property type="gene ID" value="PTRK_0000079700"/>
</dbReference>
<keyword evidence="3 6" id="KW-0812">Transmembrane</keyword>
<proteinExistence type="inferred from homology"/>
<dbReference type="InterPro" id="IPR019547">
    <property type="entry name" value="Lipid_desat"/>
</dbReference>
<dbReference type="PANTHER" id="PTHR48230">
    <property type="match status" value="1"/>
</dbReference>
<evidence type="ECO:0000259" key="7">
    <source>
        <dbReference type="Pfam" id="PF10520"/>
    </source>
</evidence>
<evidence type="ECO:0000256" key="3">
    <source>
        <dbReference type="ARBA" id="ARBA00022692"/>
    </source>
</evidence>
<evidence type="ECO:0000256" key="1">
    <source>
        <dbReference type="ARBA" id="ARBA00004141"/>
    </source>
</evidence>
<evidence type="ECO:0000256" key="6">
    <source>
        <dbReference type="SAM" id="Phobius"/>
    </source>
</evidence>
<name>A0A0N4Z1Q1_PARTI</name>
<comment type="similarity">
    <text evidence="2">Belongs to the fatty acid desaturase CarF family.</text>
</comment>
<dbReference type="PANTHER" id="PTHR48230:SF1">
    <property type="entry name" value="LIPID DESATURASE DOMAIN-CONTAINING PROTEIN"/>
    <property type="match status" value="1"/>
</dbReference>
<dbReference type="AlphaFoldDB" id="A0A0N4Z1Q1"/>